<proteinExistence type="predicted"/>
<comment type="caution">
    <text evidence="1">The sequence shown here is derived from an EMBL/GenBank/DDBJ whole genome shotgun (WGS) entry which is preliminary data.</text>
</comment>
<reference evidence="1" key="1">
    <citation type="journal article" date="2020" name="Stud. Mycol.">
        <title>101 Dothideomycetes genomes: a test case for predicting lifestyles and emergence of pathogens.</title>
        <authorList>
            <person name="Haridas S."/>
            <person name="Albert R."/>
            <person name="Binder M."/>
            <person name="Bloem J."/>
            <person name="Labutti K."/>
            <person name="Salamov A."/>
            <person name="Andreopoulos B."/>
            <person name="Baker S."/>
            <person name="Barry K."/>
            <person name="Bills G."/>
            <person name="Bluhm B."/>
            <person name="Cannon C."/>
            <person name="Castanera R."/>
            <person name="Culley D."/>
            <person name="Daum C."/>
            <person name="Ezra D."/>
            <person name="Gonzalez J."/>
            <person name="Henrissat B."/>
            <person name="Kuo A."/>
            <person name="Liang C."/>
            <person name="Lipzen A."/>
            <person name="Lutzoni F."/>
            <person name="Magnuson J."/>
            <person name="Mondo S."/>
            <person name="Nolan M."/>
            <person name="Ohm R."/>
            <person name="Pangilinan J."/>
            <person name="Park H.-J."/>
            <person name="Ramirez L."/>
            <person name="Alfaro M."/>
            <person name="Sun H."/>
            <person name="Tritt A."/>
            <person name="Yoshinaga Y."/>
            <person name="Zwiers L.-H."/>
            <person name="Turgeon B."/>
            <person name="Goodwin S."/>
            <person name="Spatafora J."/>
            <person name="Crous P."/>
            <person name="Grigoriev I."/>
        </authorList>
    </citation>
    <scope>NUCLEOTIDE SEQUENCE</scope>
    <source>
        <strain evidence="1">CBS 125425</strain>
    </source>
</reference>
<gene>
    <name evidence="1" type="ORF">EJ04DRAFT_566456</name>
</gene>
<dbReference type="AlphaFoldDB" id="A0A9P4QQI6"/>
<dbReference type="OrthoDB" id="3799620at2759"/>
<accession>A0A9P4QQI6</accession>
<dbReference type="EMBL" id="ML996187">
    <property type="protein sequence ID" value="KAF2731883.1"/>
    <property type="molecule type" value="Genomic_DNA"/>
</dbReference>
<keyword evidence="2" id="KW-1185">Reference proteome</keyword>
<evidence type="ECO:0000313" key="2">
    <source>
        <dbReference type="Proteomes" id="UP000799444"/>
    </source>
</evidence>
<protein>
    <submittedName>
        <fullName evidence="1">Uncharacterized protein</fullName>
    </submittedName>
</protein>
<organism evidence="1 2">
    <name type="scientific">Polyplosphaeria fusca</name>
    <dbReference type="NCBI Taxonomy" id="682080"/>
    <lineage>
        <taxon>Eukaryota</taxon>
        <taxon>Fungi</taxon>
        <taxon>Dikarya</taxon>
        <taxon>Ascomycota</taxon>
        <taxon>Pezizomycotina</taxon>
        <taxon>Dothideomycetes</taxon>
        <taxon>Pleosporomycetidae</taxon>
        <taxon>Pleosporales</taxon>
        <taxon>Tetraplosphaeriaceae</taxon>
        <taxon>Polyplosphaeria</taxon>
    </lineage>
</organism>
<dbReference type="Proteomes" id="UP000799444">
    <property type="component" value="Unassembled WGS sequence"/>
</dbReference>
<sequence length="379" mass="43973">MDTTLSNERRLGRMDGTDCALFGLPREIRDAIYHYCFEDGYYEFTYDELNVTVLLGLPKLDNSFQNLPPWLLTCYQLLHEGLWYFFKYTTGKGYTSSPALERDIPLLPLQRGFQPFTNPLPMLRKVEITSRYYTEELIVQKGSHYAPNLITVDSRSNLWLFIQYLQTTKPLLKDFTLRLRLPDDIAVTESPGDWTVDLTHLFTLPQGLDRVEFVIEEPSLDPRYPEIIRQTAIAYLAVQRSLEFAACTLVCAAQAHDNDALPHGILIRYWLHESCIDEDEAVEHNWHVECRKTSRAGRLGQLNYGGLRCWSDRLNLLVGHHYQRYASEPSERTMWFSQKAQNGIPIDSIPSLQESCGTPRRRQNTTDDMQTAHFYFDNV</sequence>
<name>A0A9P4QQI6_9PLEO</name>
<evidence type="ECO:0000313" key="1">
    <source>
        <dbReference type="EMBL" id="KAF2731883.1"/>
    </source>
</evidence>